<evidence type="ECO:0000313" key="2">
    <source>
        <dbReference type="Proteomes" id="UP001283361"/>
    </source>
</evidence>
<dbReference type="AlphaFoldDB" id="A0AAE1E5Q1"/>
<dbReference type="EMBL" id="JAWDGP010001077">
    <property type="protein sequence ID" value="KAK3795241.1"/>
    <property type="molecule type" value="Genomic_DNA"/>
</dbReference>
<dbReference type="Proteomes" id="UP001283361">
    <property type="component" value="Unassembled WGS sequence"/>
</dbReference>
<protein>
    <submittedName>
        <fullName evidence="1">Uncharacterized protein</fullName>
    </submittedName>
</protein>
<gene>
    <name evidence="1" type="ORF">RRG08_056300</name>
</gene>
<keyword evidence="2" id="KW-1185">Reference proteome</keyword>
<name>A0AAE1E5Q1_9GAST</name>
<proteinExistence type="predicted"/>
<accession>A0AAE1E5Q1</accession>
<reference evidence="1" key="1">
    <citation type="journal article" date="2023" name="G3 (Bethesda)">
        <title>A reference genome for the long-term kleptoplast-retaining sea slug Elysia crispata morphotype clarki.</title>
        <authorList>
            <person name="Eastman K.E."/>
            <person name="Pendleton A.L."/>
            <person name="Shaikh M.A."/>
            <person name="Suttiyut T."/>
            <person name="Ogas R."/>
            <person name="Tomko P."/>
            <person name="Gavelis G."/>
            <person name="Widhalm J.R."/>
            <person name="Wisecaver J.H."/>
        </authorList>
    </citation>
    <scope>NUCLEOTIDE SEQUENCE</scope>
    <source>
        <strain evidence="1">ECLA1</strain>
    </source>
</reference>
<comment type="caution">
    <text evidence="1">The sequence shown here is derived from an EMBL/GenBank/DDBJ whole genome shotgun (WGS) entry which is preliminary data.</text>
</comment>
<organism evidence="1 2">
    <name type="scientific">Elysia crispata</name>
    <name type="common">lettuce slug</name>
    <dbReference type="NCBI Taxonomy" id="231223"/>
    <lineage>
        <taxon>Eukaryota</taxon>
        <taxon>Metazoa</taxon>
        <taxon>Spiralia</taxon>
        <taxon>Lophotrochozoa</taxon>
        <taxon>Mollusca</taxon>
        <taxon>Gastropoda</taxon>
        <taxon>Heterobranchia</taxon>
        <taxon>Euthyneura</taxon>
        <taxon>Panpulmonata</taxon>
        <taxon>Sacoglossa</taxon>
        <taxon>Placobranchoidea</taxon>
        <taxon>Plakobranchidae</taxon>
        <taxon>Elysia</taxon>
    </lineage>
</organism>
<evidence type="ECO:0000313" key="1">
    <source>
        <dbReference type="EMBL" id="KAK3795241.1"/>
    </source>
</evidence>
<sequence>MGSSTARQAVYDVCRAIHKRLGPLELPQQTTESLRETSQDFLRLWKYPHCIGALTRKRIRTKCPCTSSSYRRYKQNRSILLQAVTNTDGMRKEKLDYYNDPALKDIQQRAAQATMSTRYEALGGRSTDHAMYVRDSFANLIANELSCNEVIKQSISDEDQ</sequence>